<dbReference type="PROSITE" id="PS50885">
    <property type="entry name" value="HAMP"/>
    <property type="match status" value="1"/>
</dbReference>
<evidence type="ECO:0000256" key="3">
    <source>
        <dbReference type="ARBA" id="ARBA00022801"/>
    </source>
</evidence>
<feature type="transmembrane region" description="Helical" evidence="5">
    <location>
        <begin position="133"/>
        <end position="155"/>
    </location>
</feature>
<keyword evidence="3" id="KW-0378">Hydrolase</keyword>
<reference evidence="8" key="1">
    <citation type="submission" date="2017-07" db="EMBL/GenBank/DDBJ databases">
        <title>Draft genome sequence of Effusibacillus lacus strain skLN1.</title>
        <authorList>
            <person name="Watanabe M."/>
            <person name="Kojima H."/>
            <person name="Fukui M."/>
        </authorList>
    </citation>
    <scope>NUCLEOTIDE SEQUENCE [LARGE SCALE GENOMIC DNA]</scope>
    <source>
        <strain evidence="8">skLN1</strain>
    </source>
</reference>
<comment type="subcellular location">
    <subcellularLocation>
        <location evidence="1">Cell membrane</location>
    </subcellularLocation>
</comment>
<keyword evidence="5" id="KW-1133">Transmembrane helix</keyword>
<dbReference type="Proteomes" id="UP000217785">
    <property type="component" value="Unassembled WGS sequence"/>
</dbReference>
<organism evidence="7 8">
    <name type="scientific">Effusibacillus lacus</name>
    <dbReference type="NCBI Taxonomy" id="1348429"/>
    <lineage>
        <taxon>Bacteria</taxon>
        <taxon>Bacillati</taxon>
        <taxon>Bacillota</taxon>
        <taxon>Bacilli</taxon>
        <taxon>Bacillales</taxon>
        <taxon>Alicyclobacillaceae</taxon>
        <taxon>Effusibacillus</taxon>
    </lineage>
</organism>
<name>A0A292YPN9_9BACL</name>
<dbReference type="PANTHER" id="PTHR43156">
    <property type="entry name" value="STAGE II SPORULATION PROTEIN E-RELATED"/>
    <property type="match status" value="1"/>
</dbReference>
<evidence type="ECO:0000313" key="7">
    <source>
        <dbReference type="EMBL" id="GAX91146.1"/>
    </source>
</evidence>
<comment type="caution">
    <text evidence="7">The sequence shown here is derived from an EMBL/GenBank/DDBJ whole genome shotgun (WGS) entry which is preliminary data.</text>
</comment>
<evidence type="ECO:0000256" key="5">
    <source>
        <dbReference type="SAM" id="Phobius"/>
    </source>
</evidence>
<dbReference type="AlphaFoldDB" id="A0A292YPN9"/>
<dbReference type="InterPro" id="IPR003660">
    <property type="entry name" value="HAMP_dom"/>
</dbReference>
<dbReference type="Gene3D" id="6.10.340.10">
    <property type="match status" value="1"/>
</dbReference>
<feature type="transmembrane region" description="Helical" evidence="5">
    <location>
        <begin position="7"/>
        <end position="28"/>
    </location>
</feature>
<dbReference type="GO" id="GO:0005886">
    <property type="term" value="C:plasma membrane"/>
    <property type="evidence" value="ECO:0007669"/>
    <property type="project" value="UniProtKB-SubCell"/>
</dbReference>
<evidence type="ECO:0000256" key="4">
    <source>
        <dbReference type="ARBA" id="ARBA00023136"/>
    </source>
</evidence>
<feature type="transmembrane region" description="Helical" evidence="5">
    <location>
        <begin position="187"/>
        <end position="209"/>
    </location>
</feature>
<dbReference type="GO" id="GO:0016791">
    <property type="term" value="F:phosphatase activity"/>
    <property type="evidence" value="ECO:0007669"/>
    <property type="project" value="TreeGrafter"/>
</dbReference>
<dbReference type="SUPFAM" id="SSF81606">
    <property type="entry name" value="PP2C-like"/>
    <property type="match status" value="1"/>
</dbReference>
<keyword evidence="5" id="KW-0812">Transmembrane</keyword>
<dbReference type="InterPro" id="IPR036457">
    <property type="entry name" value="PPM-type-like_dom_sf"/>
</dbReference>
<protein>
    <recommendedName>
        <fullName evidence="6">HAMP domain-containing protein</fullName>
    </recommendedName>
</protein>
<accession>A0A292YPN9</accession>
<keyword evidence="2" id="KW-1003">Cell membrane</keyword>
<evidence type="ECO:0000313" key="8">
    <source>
        <dbReference type="Proteomes" id="UP000217785"/>
    </source>
</evidence>
<feature type="transmembrane region" description="Helical" evidence="5">
    <location>
        <begin position="48"/>
        <end position="67"/>
    </location>
</feature>
<dbReference type="Pfam" id="PF07228">
    <property type="entry name" value="SpoIIE"/>
    <property type="match status" value="1"/>
</dbReference>
<evidence type="ECO:0000259" key="6">
    <source>
        <dbReference type="PROSITE" id="PS50885"/>
    </source>
</evidence>
<keyword evidence="8" id="KW-1185">Reference proteome</keyword>
<keyword evidence="4 5" id="KW-0472">Membrane</keyword>
<dbReference type="InterPro" id="IPR001932">
    <property type="entry name" value="PPM-type_phosphatase-like_dom"/>
</dbReference>
<dbReference type="Gene3D" id="3.60.40.10">
    <property type="entry name" value="PPM-type phosphatase domain"/>
    <property type="match status" value="1"/>
</dbReference>
<evidence type="ECO:0000256" key="2">
    <source>
        <dbReference type="ARBA" id="ARBA00022475"/>
    </source>
</evidence>
<dbReference type="InterPro" id="IPR052016">
    <property type="entry name" value="Bact_Sigma-Reg"/>
</dbReference>
<dbReference type="PANTHER" id="PTHR43156:SF2">
    <property type="entry name" value="STAGE II SPORULATION PROTEIN E"/>
    <property type="match status" value="1"/>
</dbReference>
<feature type="transmembrane region" description="Helical" evidence="5">
    <location>
        <begin position="215"/>
        <end position="234"/>
    </location>
</feature>
<feature type="transmembrane region" description="Helical" evidence="5">
    <location>
        <begin position="103"/>
        <end position="121"/>
    </location>
</feature>
<gene>
    <name evidence="7" type="ORF">EFBL_2812</name>
</gene>
<feature type="domain" description="HAMP" evidence="6">
    <location>
        <begin position="264"/>
        <end position="294"/>
    </location>
</feature>
<sequence>MGKLQIQFLGLFVKVAALGAIISAIGLLNGDSLEYMLLYSFKMISLSSIGFVLIFMTIVKFLLGSLFDAFEQKLSAKDIYSPEQTVRMAQVCIRFPFNLFRGFLTFGILFAALYLVAEWWVNNSYLHYREWEWAWFFKNFLFKTALVWLLALMLYNGSRNILRPVLSWLAEANPVGLGLTMSFRWRIIGVMTSLTVMMGMQYMYLQIGLAGNERLLPALLGFFLLFLVLSYAFARSAVDDVVKDIDQVRTSLAEFNRLDFPQSTRRLKVESADEVGDLKVQFNSLQEKAEQYYERMSQELALANRVQTSLLPSSPLAAGLVRVEGRSASAADLGGDFFDYAMVDEQTVVVIIGDVSGKGLPAALVTSTVLGLFRAELQHGGTPSDLLDRMNSSISDVLMPGMYVTAGILAIHAESGEYSYASAGHLPPLLLSAKGLTEWETSSLPLGIDRHPPIPELTGVLEPGDRVVFYTDGILEARSPSGELAGFETVRQWVQAGSRTAGNLLQVVADALDTHRSSAIRQDDETIVVLHFGG</sequence>
<evidence type="ECO:0000256" key="1">
    <source>
        <dbReference type="ARBA" id="ARBA00004236"/>
    </source>
</evidence>
<dbReference type="GO" id="GO:0007165">
    <property type="term" value="P:signal transduction"/>
    <property type="evidence" value="ECO:0007669"/>
    <property type="project" value="InterPro"/>
</dbReference>
<proteinExistence type="predicted"/>
<dbReference type="SMART" id="SM00331">
    <property type="entry name" value="PP2C_SIG"/>
    <property type="match status" value="1"/>
</dbReference>
<dbReference type="EMBL" id="BDUF01000086">
    <property type="protein sequence ID" value="GAX91146.1"/>
    <property type="molecule type" value="Genomic_DNA"/>
</dbReference>
<dbReference type="RefSeq" id="WP_165912412.1">
    <property type="nucleotide sequence ID" value="NZ_BDUF01000086.1"/>
</dbReference>